<dbReference type="Proteomes" id="UP001310594">
    <property type="component" value="Unassembled WGS sequence"/>
</dbReference>
<proteinExistence type="inferred from homology"/>
<sequence>MPSTSAYLLSALVATAAAQGTTPAKTYADCEDVVVFFSRGNDAPYHDDRVSGYISEICSKFEGLNYSCDYIDIVFDATQGGDYCAQVAEGAANGISEITQFNARCPNTKIVINGYSQGGNVAGDVLGGPGGCSEVSTGIDPSSQAGQAISAVTLFGDVRHTADQPYNALDGASKSGWARTGDDLARLNRYSDVLRSYCAVGDPVCAGGDDVSYHLNYFELHSDEASDWIISKVLPLLKQAAASSTSSAVASSTSLVPSSTVASSISSVFATTSGVGPTTNSTTSLHQITSAVNATSAAQPTPYSSSTAVLTLVDTSNNTTQASPGHGWNQTATAYSSQPITTLVTIGASSATAGPSPSTVDQSPAGSPSPAPGSYGSDSNTPTTSPGVSVTQVVTQYTTVCPAESTYTSGGQQQTTTYDYLVTSTRTSTFLTTITLAPASPAYSSEPKQPSQPQQWEHQGHQPHPEHPNHPSHPEQSIVVYTTTAPASTTTTYLSAGQWQTETLTSFMTYTSTLTQHITSTYFTTATREASSSAMAAPYPVNNQTEPAAYNASTPRTTFLSSTLKTIQARPTGYWN</sequence>
<evidence type="ECO:0008006" key="12">
    <source>
        <dbReference type="Google" id="ProtNLM"/>
    </source>
</evidence>
<dbReference type="SMART" id="SM01110">
    <property type="entry name" value="Cutinase"/>
    <property type="match status" value="1"/>
</dbReference>
<dbReference type="Pfam" id="PF01083">
    <property type="entry name" value="Cutinase"/>
    <property type="match status" value="1"/>
</dbReference>
<evidence type="ECO:0000256" key="6">
    <source>
        <dbReference type="ARBA" id="ARBA00022801"/>
    </source>
</evidence>
<feature type="compositionally biased region" description="Low complexity" evidence="8">
    <location>
        <begin position="444"/>
        <end position="457"/>
    </location>
</feature>
<keyword evidence="5 9" id="KW-0732">Signal</keyword>
<evidence type="ECO:0000313" key="11">
    <source>
        <dbReference type="Proteomes" id="UP001310594"/>
    </source>
</evidence>
<accession>A0AAN7VSI3</accession>
<feature type="chain" id="PRO_5042973858" description="Cutinase" evidence="9">
    <location>
        <begin position="19"/>
        <end position="576"/>
    </location>
</feature>
<reference evidence="10" key="1">
    <citation type="submission" date="2023-08" db="EMBL/GenBank/DDBJ databases">
        <title>Black Yeasts Isolated from many extreme environments.</title>
        <authorList>
            <person name="Coleine C."/>
            <person name="Stajich J.E."/>
            <person name="Selbmann L."/>
        </authorList>
    </citation>
    <scope>NUCLEOTIDE SEQUENCE</scope>
    <source>
        <strain evidence="10">CCFEE 5810</strain>
    </source>
</reference>
<organism evidence="10 11">
    <name type="scientific">Elasticomyces elasticus</name>
    <dbReference type="NCBI Taxonomy" id="574655"/>
    <lineage>
        <taxon>Eukaryota</taxon>
        <taxon>Fungi</taxon>
        <taxon>Dikarya</taxon>
        <taxon>Ascomycota</taxon>
        <taxon>Pezizomycotina</taxon>
        <taxon>Dothideomycetes</taxon>
        <taxon>Dothideomycetidae</taxon>
        <taxon>Mycosphaerellales</taxon>
        <taxon>Teratosphaeriaceae</taxon>
        <taxon>Elasticomyces</taxon>
    </lineage>
</organism>
<evidence type="ECO:0000256" key="9">
    <source>
        <dbReference type="SAM" id="SignalP"/>
    </source>
</evidence>
<evidence type="ECO:0000256" key="5">
    <source>
        <dbReference type="ARBA" id="ARBA00022729"/>
    </source>
</evidence>
<dbReference type="PANTHER" id="PTHR33630:SF13">
    <property type="entry name" value="ACETYLXYLAN ESTERASE"/>
    <property type="match status" value="1"/>
</dbReference>
<evidence type="ECO:0000256" key="2">
    <source>
        <dbReference type="ARBA" id="ARBA00007534"/>
    </source>
</evidence>
<keyword evidence="6" id="KW-0378">Hydrolase</keyword>
<keyword evidence="7" id="KW-1015">Disulfide bond</keyword>
<dbReference type="InterPro" id="IPR000675">
    <property type="entry name" value="Cutinase/axe"/>
</dbReference>
<name>A0AAN7VSI3_9PEZI</name>
<evidence type="ECO:0000256" key="4">
    <source>
        <dbReference type="ARBA" id="ARBA00022525"/>
    </source>
</evidence>
<evidence type="ECO:0000256" key="3">
    <source>
        <dbReference type="ARBA" id="ARBA00022487"/>
    </source>
</evidence>
<dbReference type="PANTHER" id="PTHR33630">
    <property type="entry name" value="CUTINASE RV1984C-RELATED-RELATED"/>
    <property type="match status" value="1"/>
</dbReference>
<dbReference type="AlphaFoldDB" id="A0AAN7VSI3"/>
<dbReference type="PROSITE" id="PS00931">
    <property type="entry name" value="CUTINASE_2"/>
    <property type="match status" value="1"/>
</dbReference>
<feature type="region of interest" description="Disordered" evidence="8">
    <location>
        <begin position="440"/>
        <end position="474"/>
    </location>
</feature>
<dbReference type="EMBL" id="JAVRQU010000021">
    <property type="protein sequence ID" value="KAK5691497.1"/>
    <property type="molecule type" value="Genomic_DNA"/>
</dbReference>
<evidence type="ECO:0000313" key="10">
    <source>
        <dbReference type="EMBL" id="KAK5691497.1"/>
    </source>
</evidence>
<feature type="compositionally biased region" description="Polar residues" evidence="8">
    <location>
        <begin position="376"/>
        <end position="388"/>
    </location>
</feature>
<comment type="similarity">
    <text evidence="2">Belongs to the cutinase family.</text>
</comment>
<gene>
    <name evidence="10" type="ORF">LTR97_011490</name>
</gene>
<dbReference type="GO" id="GO:0052689">
    <property type="term" value="F:carboxylic ester hydrolase activity"/>
    <property type="evidence" value="ECO:0007669"/>
    <property type="project" value="UniProtKB-KW"/>
</dbReference>
<comment type="caution">
    <text evidence="10">The sequence shown here is derived from an EMBL/GenBank/DDBJ whole genome shotgun (WGS) entry which is preliminary data.</text>
</comment>
<feature type="signal peptide" evidence="9">
    <location>
        <begin position="1"/>
        <end position="18"/>
    </location>
</feature>
<keyword evidence="3" id="KW-0719">Serine esterase</keyword>
<feature type="compositionally biased region" description="Basic and acidic residues" evidence="8">
    <location>
        <begin position="458"/>
        <end position="473"/>
    </location>
</feature>
<feature type="compositionally biased region" description="Low complexity" evidence="8">
    <location>
        <begin position="349"/>
        <end position="374"/>
    </location>
</feature>
<comment type="subcellular location">
    <subcellularLocation>
        <location evidence="1">Secreted</location>
    </subcellularLocation>
</comment>
<feature type="region of interest" description="Disordered" evidence="8">
    <location>
        <begin position="349"/>
        <end position="388"/>
    </location>
</feature>
<keyword evidence="4" id="KW-0964">Secreted</keyword>
<protein>
    <recommendedName>
        <fullName evidence="12">Cutinase</fullName>
    </recommendedName>
</protein>
<dbReference type="GO" id="GO:0005576">
    <property type="term" value="C:extracellular region"/>
    <property type="evidence" value="ECO:0007669"/>
    <property type="project" value="UniProtKB-SubCell"/>
</dbReference>
<evidence type="ECO:0000256" key="8">
    <source>
        <dbReference type="SAM" id="MobiDB-lite"/>
    </source>
</evidence>
<dbReference type="InterPro" id="IPR029058">
    <property type="entry name" value="AB_hydrolase_fold"/>
</dbReference>
<dbReference type="Gene3D" id="3.40.50.1820">
    <property type="entry name" value="alpha/beta hydrolase"/>
    <property type="match status" value="1"/>
</dbReference>
<evidence type="ECO:0000256" key="7">
    <source>
        <dbReference type="ARBA" id="ARBA00023157"/>
    </source>
</evidence>
<evidence type="ECO:0000256" key="1">
    <source>
        <dbReference type="ARBA" id="ARBA00004613"/>
    </source>
</evidence>
<dbReference type="SUPFAM" id="SSF53474">
    <property type="entry name" value="alpha/beta-Hydrolases"/>
    <property type="match status" value="1"/>
</dbReference>
<dbReference type="InterPro" id="IPR043579">
    <property type="entry name" value="CUTINASE_2"/>
</dbReference>